<accession>A0A4Q9Q3E6</accession>
<dbReference type="Proteomes" id="UP000292082">
    <property type="component" value="Unassembled WGS sequence"/>
</dbReference>
<keyword evidence="2" id="KW-1185">Reference proteome</keyword>
<organism evidence="1 2">
    <name type="scientific">Dichomitus squalens</name>
    <dbReference type="NCBI Taxonomy" id="114155"/>
    <lineage>
        <taxon>Eukaryota</taxon>
        <taxon>Fungi</taxon>
        <taxon>Dikarya</taxon>
        <taxon>Basidiomycota</taxon>
        <taxon>Agaricomycotina</taxon>
        <taxon>Agaricomycetes</taxon>
        <taxon>Polyporales</taxon>
        <taxon>Polyporaceae</taxon>
        <taxon>Dichomitus</taxon>
    </lineage>
</organism>
<name>A0A4Q9Q3E6_9APHY</name>
<dbReference type="EMBL" id="ML145096">
    <property type="protein sequence ID" value="TBU61772.1"/>
    <property type="molecule type" value="Genomic_DNA"/>
</dbReference>
<gene>
    <name evidence="1" type="ORF">BD310DRAFT_974763</name>
</gene>
<protein>
    <submittedName>
        <fullName evidence="1">Uncharacterized protein</fullName>
    </submittedName>
</protein>
<proteinExistence type="predicted"/>
<sequence>MTLSPVAPPSSKLPSVRSIHEHPLEVLASLVEYLRTMYNPHVRGTRCVDCKAFKRSSVSCNGDDRKAALTNPSGRMTCAGSMGSSSTLIYSPTHSKTALTVDVENKVDILIHSATALIAVCAGSAAVGTLTRKYALYAPSLEVDVDISLTDLFISVDADSATVGRRRDSVRVS</sequence>
<evidence type="ECO:0000313" key="1">
    <source>
        <dbReference type="EMBL" id="TBU61772.1"/>
    </source>
</evidence>
<reference evidence="1 2" key="1">
    <citation type="submission" date="2019-01" db="EMBL/GenBank/DDBJ databases">
        <title>Draft genome sequences of three monokaryotic isolates of the white-rot basidiomycete fungus Dichomitus squalens.</title>
        <authorList>
            <consortium name="DOE Joint Genome Institute"/>
            <person name="Lopez S.C."/>
            <person name="Andreopoulos B."/>
            <person name="Pangilinan J."/>
            <person name="Lipzen A."/>
            <person name="Riley R."/>
            <person name="Ahrendt S."/>
            <person name="Ng V."/>
            <person name="Barry K."/>
            <person name="Daum C."/>
            <person name="Grigoriev I.V."/>
            <person name="Hilden K.S."/>
            <person name="Makela M.R."/>
            <person name="de Vries R.P."/>
        </authorList>
    </citation>
    <scope>NUCLEOTIDE SEQUENCE [LARGE SCALE GENOMIC DNA]</scope>
    <source>
        <strain evidence="1 2">CBS 464.89</strain>
    </source>
</reference>
<dbReference type="AlphaFoldDB" id="A0A4Q9Q3E6"/>
<evidence type="ECO:0000313" key="2">
    <source>
        <dbReference type="Proteomes" id="UP000292082"/>
    </source>
</evidence>